<gene>
    <name evidence="16" type="ORF">DGAL_LOCUS3174</name>
</gene>
<keyword evidence="6" id="KW-0067">ATP-binding</keyword>
<feature type="coiled-coil region" evidence="13">
    <location>
        <begin position="991"/>
        <end position="1028"/>
    </location>
</feature>
<keyword evidence="4" id="KW-0547">Nucleotide-binding</keyword>
<comment type="function">
    <text evidence="11">Central component of the condensin complex, a complex required for conversion of interphase chromatin into mitotic-like condense chromosomes. The condensin complex probably introduces positive supercoils into relaxed DNA in the presence of type I topoisomerases and converts nicked DNA into positive knotted forms in the presence of type II topoisomerases.</text>
</comment>
<evidence type="ECO:0000256" key="3">
    <source>
        <dbReference type="ARBA" id="ARBA00022618"/>
    </source>
</evidence>
<evidence type="ECO:0000256" key="8">
    <source>
        <dbReference type="ARBA" id="ARBA00023067"/>
    </source>
</evidence>
<dbReference type="Gene3D" id="3.30.70.1620">
    <property type="match status" value="1"/>
</dbReference>
<evidence type="ECO:0000256" key="2">
    <source>
        <dbReference type="ARBA" id="ARBA00005231"/>
    </source>
</evidence>
<evidence type="ECO:0000256" key="7">
    <source>
        <dbReference type="ARBA" id="ARBA00023054"/>
    </source>
</evidence>
<protein>
    <recommendedName>
        <fullName evidence="12">Structural maintenance of chromosomes protein</fullName>
    </recommendedName>
</protein>
<feature type="region of interest" description="Disordered" evidence="14">
    <location>
        <begin position="1171"/>
        <end position="1195"/>
    </location>
</feature>
<evidence type="ECO:0000256" key="6">
    <source>
        <dbReference type="ARBA" id="ARBA00022840"/>
    </source>
</evidence>
<dbReference type="InterPro" id="IPR027417">
    <property type="entry name" value="P-loop_NTPase"/>
</dbReference>
<evidence type="ECO:0000259" key="15">
    <source>
        <dbReference type="SMART" id="SM00968"/>
    </source>
</evidence>
<dbReference type="OrthoDB" id="10255539at2759"/>
<keyword evidence="9 12" id="KW-0539">Nucleus</keyword>
<dbReference type="InterPro" id="IPR003395">
    <property type="entry name" value="RecF/RecN/SMC_N"/>
</dbReference>
<feature type="coiled-coil region" evidence="13">
    <location>
        <begin position="402"/>
        <end position="464"/>
    </location>
</feature>
<accession>A0A8J2W1A0</accession>
<keyword evidence="17" id="KW-1185">Reference proteome</keyword>
<dbReference type="SMART" id="SM00968">
    <property type="entry name" value="SMC_hinge"/>
    <property type="match status" value="1"/>
</dbReference>
<feature type="compositionally biased region" description="Polar residues" evidence="14">
    <location>
        <begin position="1171"/>
        <end position="1181"/>
    </location>
</feature>
<dbReference type="Proteomes" id="UP000789390">
    <property type="component" value="Unassembled WGS sequence"/>
</dbReference>
<feature type="coiled-coil region" evidence="13">
    <location>
        <begin position="239"/>
        <end position="287"/>
    </location>
</feature>
<evidence type="ECO:0000256" key="14">
    <source>
        <dbReference type="SAM" id="MobiDB-lite"/>
    </source>
</evidence>
<dbReference type="SUPFAM" id="SSF52540">
    <property type="entry name" value="P-loop containing nucleoside triphosphate hydrolases"/>
    <property type="match status" value="1"/>
</dbReference>
<dbReference type="SUPFAM" id="SSF75553">
    <property type="entry name" value="Smc hinge domain"/>
    <property type="match status" value="1"/>
</dbReference>
<dbReference type="Gene3D" id="1.20.1060.20">
    <property type="match status" value="1"/>
</dbReference>
<proteinExistence type="inferred from homology"/>
<evidence type="ECO:0000256" key="1">
    <source>
        <dbReference type="ARBA" id="ARBA00004123"/>
    </source>
</evidence>
<evidence type="ECO:0000256" key="13">
    <source>
        <dbReference type="SAM" id="Coils"/>
    </source>
</evidence>
<evidence type="ECO:0000256" key="10">
    <source>
        <dbReference type="ARBA" id="ARBA00023306"/>
    </source>
</evidence>
<evidence type="ECO:0000313" key="17">
    <source>
        <dbReference type="Proteomes" id="UP000789390"/>
    </source>
</evidence>
<name>A0A8J2W1A0_9CRUS</name>
<dbReference type="FunFam" id="3.40.50.300:FF:000385">
    <property type="entry name" value="Structural maintenance of chromosomes 2"/>
    <property type="match status" value="1"/>
</dbReference>
<reference evidence="16" key="1">
    <citation type="submission" date="2021-11" db="EMBL/GenBank/DDBJ databases">
        <authorList>
            <person name="Schell T."/>
        </authorList>
    </citation>
    <scope>NUCLEOTIDE SEQUENCE</scope>
    <source>
        <strain evidence="16">M5</strain>
    </source>
</reference>
<evidence type="ECO:0000256" key="12">
    <source>
        <dbReference type="PIRNR" id="PIRNR005719"/>
    </source>
</evidence>
<dbReference type="GO" id="GO:0051301">
    <property type="term" value="P:cell division"/>
    <property type="evidence" value="ECO:0007669"/>
    <property type="project" value="UniProtKB-KW"/>
</dbReference>
<dbReference type="Pfam" id="PF02463">
    <property type="entry name" value="SMC_N"/>
    <property type="match status" value="1"/>
</dbReference>
<organism evidence="16 17">
    <name type="scientific">Daphnia galeata</name>
    <dbReference type="NCBI Taxonomy" id="27404"/>
    <lineage>
        <taxon>Eukaryota</taxon>
        <taxon>Metazoa</taxon>
        <taxon>Ecdysozoa</taxon>
        <taxon>Arthropoda</taxon>
        <taxon>Crustacea</taxon>
        <taxon>Branchiopoda</taxon>
        <taxon>Diplostraca</taxon>
        <taxon>Cladocera</taxon>
        <taxon>Anomopoda</taxon>
        <taxon>Daphniidae</taxon>
        <taxon>Daphnia</taxon>
    </lineage>
</organism>
<dbReference type="FunFam" id="3.40.50.300:FF:000278">
    <property type="entry name" value="Structural maintenance of chromosomes 2"/>
    <property type="match status" value="1"/>
</dbReference>
<dbReference type="GO" id="GO:0030261">
    <property type="term" value="P:chromosome condensation"/>
    <property type="evidence" value="ECO:0007669"/>
    <property type="project" value="UniProtKB-KW"/>
</dbReference>
<evidence type="ECO:0000256" key="11">
    <source>
        <dbReference type="ARBA" id="ARBA00058936"/>
    </source>
</evidence>
<dbReference type="PIRSF" id="PIRSF005719">
    <property type="entry name" value="SMC"/>
    <property type="match status" value="1"/>
</dbReference>
<dbReference type="InterPro" id="IPR027120">
    <property type="entry name" value="Smc2_ABC"/>
</dbReference>
<dbReference type="GO" id="GO:0016887">
    <property type="term" value="F:ATP hydrolysis activity"/>
    <property type="evidence" value="ECO:0007669"/>
    <property type="project" value="InterPro"/>
</dbReference>
<dbReference type="CDD" id="cd03273">
    <property type="entry name" value="ABC_SMC2_euk"/>
    <property type="match status" value="1"/>
</dbReference>
<evidence type="ECO:0000256" key="4">
    <source>
        <dbReference type="ARBA" id="ARBA00022741"/>
    </source>
</evidence>
<dbReference type="InterPro" id="IPR010935">
    <property type="entry name" value="SMC_hinge"/>
</dbReference>
<comment type="caution">
    <text evidence="16">The sequence shown here is derived from an EMBL/GenBank/DDBJ whole genome shotgun (WGS) entry which is preliminary data.</text>
</comment>
<dbReference type="Gene3D" id="3.40.50.300">
    <property type="entry name" value="P-loop containing nucleotide triphosphate hydrolases"/>
    <property type="match status" value="2"/>
</dbReference>
<dbReference type="GO" id="GO:0005634">
    <property type="term" value="C:nucleus"/>
    <property type="evidence" value="ECO:0007669"/>
    <property type="project" value="UniProtKB-SubCell"/>
</dbReference>
<feature type="coiled-coil region" evidence="13">
    <location>
        <begin position="171"/>
        <end position="202"/>
    </location>
</feature>
<dbReference type="SUPFAM" id="SSF57997">
    <property type="entry name" value="Tropomyosin"/>
    <property type="match status" value="1"/>
</dbReference>
<feature type="coiled-coil region" evidence="13">
    <location>
        <begin position="681"/>
        <end position="937"/>
    </location>
</feature>
<dbReference type="InterPro" id="IPR036277">
    <property type="entry name" value="SMC_hinge_sf"/>
</dbReference>
<comment type="similarity">
    <text evidence="2">Belongs to the SMC family. SMC2 subfamily.</text>
</comment>
<dbReference type="Pfam" id="PF06470">
    <property type="entry name" value="SMC_hinge"/>
    <property type="match status" value="1"/>
</dbReference>
<dbReference type="InterPro" id="IPR024704">
    <property type="entry name" value="SMC"/>
</dbReference>
<keyword evidence="5" id="KW-0498">Mitosis</keyword>
<evidence type="ECO:0000313" key="16">
    <source>
        <dbReference type="EMBL" id="CAH0100886.1"/>
    </source>
</evidence>
<keyword evidence="10" id="KW-0131">Cell cycle</keyword>
<dbReference type="AlphaFoldDB" id="A0A8J2W1A0"/>
<feature type="domain" description="SMC hinge" evidence="15">
    <location>
        <begin position="520"/>
        <end position="640"/>
    </location>
</feature>
<keyword evidence="3" id="KW-0132">Cell division</keyword>
<comment type="subcellular location">
    <subcellularLocation>
        <location evidence="1 12">Nucleus</location>
    </subcellularLocation>
</comment>
<dbReference type="GO" id="GO:0005524">
    <property type="term" value="F:ATP binding"/>
    <property type="evidence" value="ECO:0007669"/>
    <property type="project" value="UniProtKB-KW"/>
</dbReference>
<dbReference type="GO" id="GO:0005694">
    <property type="term" value="C:chromosome"/>
    <property type="evidence" value="ECO:0007669"/>
    <property type="project" value="InterPro"/>
</dbReference>
<evidence type="ECO:0000256" key="9">
    <source>
        <dbReference type="ARBA" id="ARBA00023242"/>
    </source>
</evidence>
<keyword evidence="8" id="KW-0226">DNA condensation</keyword>
<keyword evidence="7 13" id="KW-0175">Coiled coil</keyword>
<dbReference type="PANTHER" id="PTHR43977">
    <property type="entry name" value="STRUCTURAL MAINTENANCE OF CHROMOSOMES PROTEIN 3"/>
    <property type="match status" value="1"/>
</dbReference>
<evidence type="ECO:0000256" key="5">
    <source>
        <dbReference type="ARBA" id="ARBA00022776"/>
    </source>
</evidence>
<dbReference type="EMBL" id="CAKKLH010000046">
    <property type="protein sequence ID" value="CAH0100886.1"/>
    <property type="molecule type" value="Genomic_DNA"/>
</dbReference>
<sequence>MYIKSMVVDGFKSYGQRTEINGFDPMFNAITGLNGSGKSNILDAICFLLGITNLSHVRATNLQELVYKSGQAGVTKATVTVTFDNKDKKQSPIGYEHYDEVTVTRQVVIGGKNKYLINGSNVQNNRVQDFFRSVQLNVNNPHFLIMQGRITKVLNMKPPEILAMIEEAAGTRMYEAKKQQALKTIEKKEEKIKEINDILSEEVTPTLNKLREERTQYLQYQKSERELEHLNRQYVAYRFLSLEQVNAQVKEEFNELQNEKKNHCATSEKLKDEIQALEKEIHTLQYQRDQEGGKELTLLEEKLRIQEKAESKAQSAVKLLKENIKLEEKKKKELKKSLGDDNAALKSKEVEESKLGEIFENLRQTEQQDSEALTAAQKRFQEISSGLLASDNGTAATLPEELMATEKNVAQAESQLKHCEMTTQHLKKELKVKVNEMKKSEADYKSDAQNSKHFENEVKKLEAELGKMHYDEAKVNTLEHLQRSLKPELHSLREKIESVEARFPHMTFRYTPPERQFDASTVNGLVCSLFEVPDMTYATALDITAGNRLYNVVVNNEDTAKKLLERGQLQSRVTFIPLNKIQGRTIEDRTTATAKRIVGKENCHTAISLIGFENQVAPAMNFIFGNTFVCKSLDEARKVTFHDQIMRKTVTLEGDVVDPSGTLTGGSQAVGKSAILMFNEIKQYRNEFEAKDRQLKDAEQELRIMEQASAQYRTLKQRYDVKKHEFELLQQRLQQTLHHRQTQEVEKMKTELESAEQKAIECTAIIKEGKSRIKELENQVKNAGSIRETQLKAAQVELERCKKKAAASQSKWKEHENDADSLKLELEELRKSIETTDIQLKETETTLANLHEEMVVLNEALAVEQANVQEVREQIDDFKGRMAAQNQEISKRIAGKEQREAQVTEGELHLKKLEHRLSKAKDDAKDSEKRVDAMLEKHPWINEDRHHFGVAGSNYDFNVINGAELGQRVHKLEESMKKLGRHVNVRSMTMLTQAEAQYNDLMRKKRIVEEDKAKIENAILKLDEKKKETLQVAWEQVTKDFGSIFSTLLPGTKAKLQPPDGQTVLDGLEVKVAFGGVWKESLSELSGGQRSLVALSLILAMLLFKPAPIYILDEVDAALDLSHTQNIGVMLKQHFKQSQFIVVSLKDGMFNNANVLFRTKFVEGMSTVSRLAQQQSSTSHGRSLEEEDTRPKKRK</sequence>